<dbReference type="Proteomes" id="UP000192328">
    <property type="component" value="Unassembled WGS sequence"/>
</dbReference>
<name>A0AC61PPT2_9FIRM</name>
<keyword evidence="2" id="KW-1185">Reference proteome</keyword>
<organism evidence="1 2">
    <name type="scientific">Aristaeella lactis</name>
    <dbReference type="NCBI Taxonomy" id="3046383"/>
    <lineage>
        <taxon>Bacteria</taxon>
        <taxon>Bacillati</taxon>
        <taxon>Bacillota</taxon>
        <taxon>Clostridia</taxon>
        <taxon>Eubacteriales</taxon>
        <taxon>Aristaeellaceae</taxon>
        <taxon>Aristaeella</taxon>
    </lineage>
</organism>
<evidence type="ECO:0000313" key="2">
    <source>
        <dbReference type="Proteomes" id="UP000192328"/>
    </source>
</evidence>
<proteinExistence type="predicted"/>
<gene>
    <name evidence="1" type="ORF">SAMN06297397_2796</name>
</gene>
<reference evidence="1" key="1">
    <citation type="submission" date="2017-04" db="EMBL/GenBank/DDBJ databases">
        <authorList>
            <person name="Varghese N."/>
            <person name="Submissions S."/>
        </authorList>
    </citation>
    <scope>NUCLEOTIDE SEQUENCE</scope>
    <source>
        <strain evidence="1">WTE2008</strain>
    </source>
</reference>
<protein>
    <submittedName>
        <fullName evidence="1">EpsG family protein</fullName>
    </submittedName>
</protein>
<dbReference type="EMBL" id="FWXZ01000007">
    <property type="protein sequence ID" value="SMC83223.1"/>
    <property type="molecule type" value="Genomic_DNA"/>
</dbReference>
<sequence>MIISAVYLIVLVVTVTFGIMAQTNPKTRISRTGAYLTRPDPVFAFTVAAVLIAVAGLRYRVGTDYMAYYRTRVTDWQTVWDYLIHFREPGIRLLSKISTMILDDGATLIFICSIIIIGIYSLMIYRYSPMYLVSVLIFLFLGDWTGSFNGIRQYLAAAIVFAGNRYILKRRFVPYLLTVLLAVLFHKSAIIMILPYFLFARKPDFTQFAILAAGALIIRFSYEIVINLIEMFKGTIIDWSDAYMTRDVNPLRIAVGFVPVLLYFSSCDRKKMTRTQAFYINGLLFNAFAMLAGMGSAYFGRVGIYTGAMVCIGYGYLFQMIPRNKHRNVLILVTLLVFLAYWVYSLQSGSLRDFRWIFER</sequence>
<accession>A0AC61PPT2</accession>
<evidence type="ECO:0000313" key="1">
    <source>
        <dbReference type="EMBL" id="SMC83223.1"/>
    </source>
</evidence>
<comment type="caution">
    <text evidence="1">The sequence shown here is derived from an EMBL/GenBank/DDBJ whole genome shotgun (WGS) entry which is preliminary data.</text>
</comment>